<sequence length="401" mass="43477">MDVGSLLLRSEALAGRLEGILLADPALARLWRMEASLLEAAASVGLEGERISTPGMVLRLTGNMAIGEDARATEMALRILAVAKRPGDPFNMPIETIRRIEAAATPFGQPIDETDMLEDSELPRVVEAGRSWAHVPILAGWRAAANYAFRSRRTSPAAERLVFMTVEGAARHLRGLSPEGRGGWPEEDAADRAILMPAEAGWIVAPSVALTRNGFRLWSPLSGLGTFLEAATRSLSQDLGHLGTLRHELARLQSKTTAASGRSRLPDLVELLKAQPVVNSAMVIDRLGVTRRTALALIGELVEAGCLVNLTGRRTARFWALPSLAARMTPAASARQFRRTEHPATAAQDSKDALEIEARLRRLREQFDEERLDRIMSDLDAAMAGLNEVVRKAGGPQGQTE</sequence>
<evidence type="ECO:0000313" key="3">
    <source>
        <dbReference type="EMBL" id="MFC0342375.1"/>
    </source>
</evidence>
<organism evidence="3 4">
    <name type="scientific">Paracoccus niistensis</name>
    <dbReference type="NCBI Taxonomy" id="632935"/>
    <lineage>
        <taxon>Bacteria</taxon>
        <taxon>Pseudomonadati</taxon>
        <taxon>Pseudomonadota</taxon>
        <taxon>Alphaproteobacteria</taxon>
        <taxon>Rhodobacterales</taxon>
        <taxon>Paracoccaceae</taxon>
        <taxon>Paracoccus</taxon>
    </lineage>
</organism>
<keyword evidence="4" id="KW-1185">Reference proteome</keyword>
<evidence type="ECO:0000313" key="4">
    <source>
        <dbReference type="Proteomes" id="UP001589799"/>
    </source>
</evidence>
<accession>A0ABV6I822</accession>
<comment type="caution">
    <text evidence="3">The sequence shown here is derived from an EMBL/GenBank/DDBJ whole genome shotgun (WGS) entry which is preliminary data.</text>
</comment>
<gene>
    <name evidence="3" type="ORF">ACFFII_16580</name>
</gene>
<protein>
    <submittedName>
        <fullName evidence="3">Helix-turn-helix domain-containing protein</fullName>
    </submittedName>
</protein>
<dbReference type="Proteomes" id="UP001589799">
    <property type="component" value="Unassembled WGS sequence"/>
</dbReference>
<feature type="domain" description="HTH DNA binding" evidence="2">
    <location>
        <begin position="265"/>
        <end position="319"/>
    </location>
</feature>
<evidence type="ECO:0000259" key="2">
    <source>
        <dbReference type="Pfam" id="PF11972"/>
    </source>
</evidence>
<keyword evidence="1" id="KW-0175">Coiled coil</keyword>
<dbReference type="EMBL" id="JBHLWE010000048">
    <property type="protein sequence ID" value="MFC0342375.1"/>
    <property type="molecule type" value="Genomic_DNA"/>
</dbReference>
<evidence type="ECO:0000256" key="1">
    <source>
        <dbReference type="SAM" id="Coils"/>
    </source>
</evidence>
<feature type="coiled-coil region" evidence="1">
    <location>
        <begin position="346"/>
        <end position="373"/>
    </location>
</feature>
<dbReference type="InterPro" id="IPR021068">
    <property type="entry name" value="HTH_DNA-bd"/>
</dbReference>
<dbReference type="Pfam" id="PF11972">
    <property type="entry name" value="HTH_13"/>
    <property type="match status" value="1"/>
</dbReference>
<proteinExistence type="predicted"/>
<name>A0ABV6I822_9RHOB</name>
<reference evidence="3 4" key="1">
    <citation type="submission" date="2024-09" db="EMBL/GenBank/DDBJ databases">
        <authorList>
            <person name="Sun Q."/>
            <person name="Mori K."/>
        </authorList>
    </citation>
    <scope>NUCLEOTIDE SEQUENCE [LARGE SCALE GENOMIC DNA]</scope>
    <source>
        <strain evidence="3 4">KCTC 22789</strain>
    </source>
</reference>